<comment type="caution">
    <text evidence="4">The sequence shown here is derived from an EMBL/GenBank/DDBJ whole genome shotgun (WGS) entry which is preliminary data.</text>
</comment>
<protein>
    <recommendedName>
        <fullName evidence="3">Nucleotidyl transferase domain-containing protein</fullName>
    </recommendedName>
</protein>
<gene>
    <name evidence="4" type="ORF">S01H4_14376</name>
</gene>
<dbReference type="EMBL" id="BART01006306">
    <property type="protein sequence ID" value="GAG61124.1"/>
    <property type="molecule type" value="Genomic_DNA"/>
</dbReference>
<dbReference type="PANTHER" id="PTHR43584:SF8">
    <property type="entry name" value="N-ACETYLMURAMATE ALPHA-1-PHOSPHATE URIDYLYLTRANSFERASE"/>
    <property type="match status" value="1"/>
</dbReference>
<dbReference type="InterPro" id="IPR050065">
    <property type="entry name" value="GlmU-like"/>
</dbReference>
<name>X0YW98_9ZZZZ</name>
<feature type="domain" description="Nucleotidyl transferase" evidence="3">
    <location>
        <begin position="18"/>
        <end position="84"/>
    </location>
</feature>
<reference evidence="4" key="1">
    <citation type="journal article" date="2014" name="Front. Microbiol.">
        <title>High frequency of phylogenetically diverse reductive dehalogenase-homologous genes in deep subseafloor sedimentary metagenomes.</title>
        <authorList>
            <person name="Kawai M."/>
            <person name="Futagami T."/>
            <person name="Toyoda A."/>
            <person name="Takaki Y."/>
            <person name="Nishi S."/>
            <person name="Hori S."/>
            <person name="Arai W."/>
            <person name="Tsubouchi T."/>
            <person name="Morono Y."/>
            <person name="Uchiyama I."/>
            <person name="Ito T."/>
            <person name="Fujiyama A."/>
            <person name="Inagaki F."/>
            <person name="Takami H."/>
        </authorList>
    </citation>
    <scope>NUCLEOTIDE SEQUENCE</scope>
    <source>
        <strain evidence="4">Expedition CK06-06</strain>
    </source>
</reference>
<sequence>MEIKLSLQKNKPIENLISIILCAGEGTRISDFIHNIPKPLIKIYDKPILSHLIFNLIKLNITSVVIITGHLREEIETYFASLKKKDDSLKNKLS</sequence>
<dbReference type="Gene3D" id="3.90.550.10">
    <property type="entry name" value="Spore Coat Polysaccharide Biosynthesis Protein SpsA, Chain A"/>
    <property type="match status" value="1"/>
</dbReference>
<dbReference type="InterPro" id="IPR029044">
    <property type="entry name" value="Nucleotide-diphossugar_trans"/>
</dbReference>
<keyword evidence="2" id="KW-0548">Nucleotidyltransferase</keyword>
<dbReference type="PANTHER" id="PTHR43584">
    <property type="entry name" value="NUCLEOTIDYL TRANSFERASE"/>
    <property type="match status" value="1"/>
</dbReference>
<keyword evidence="1" id="KW-0808">Transferase</keyword>
<evidence type="ECO:0000259" key="3">
    <source>
        <dbReference type="Pfam" id="PF00483"/>
    </source>
</evidence>
<evidence type="ECO:0000256" key="1">
    <source>
        <dbReference type="ARBA" id="ARBA00022679"/>
    </source>
</evidence>
<evidence type="ECO:0000313" key="4">
    <source>
        <dbReference type="EMBL" id="GAG61124.1"/>
    </source>
</evidence>
<dbReference type="AlphaFoldDB" id="X0YW98"/>
<dbReference type="InterPro" id="IPR005835">
    <property type="entry name" value="NTP_transferase_dom"/>
</dbReference>
<dbReference type="Pfam" id="PF00483">
    <property type="entry name" value="NTP_transferase"/>
    <property type="match status" value="1"/>
</dbReference>
<feature type="non-terminal residue" evidence="4">
    <location>
        <position position="94"/>
    </location>
</feature>
<dbReference type="SUPFAM" id="SSF53448">
    <property type="entry name" value="Nucleotide-diphospho-sugar transferases"/>
    <property type="match status" value="1"/>
</dbReference>
<proteinExistence type="predicted"/>
<accession>X0YW98</accession>
<organism evidence="4">
    <name type="scientific">marine sediment metagenome</name>
    <dbReference type="NCBI Taxonomy" id="412755"/>
    <lineage>
        <taxon>unclassified sequences</taxon>
        <taxon>metagenomes</taxon>
        <taxon>ecological metagenomes</taxon>
    </lineage>
</organism>
<evidence type="ECO:0000256" key="2">
    <source>
        <dbReference type="ARBA" id="ARBA00022695"/>
    </source>
</evidence>
<dbReference type="GO" id="GO:0016779">
    <property type="term" value="F:nucleotidyltransferase activity"/>
    <property type="evidence" value="ECO:0007669"/>
    <property type="project" value="UniProtKB-KW"/>
</dbReference>